<protein>
    <submittedName>
        <fullName evidence="1">Uncharacterized protein</fullName>
    </submittedName>
</protein>
<dbReference type="STRING" id="1033731.SAMN05444145_105212"/>
<name>A0A1H4DBB1_9BACT</name>
<dbReference type="AlphaFoldDB" id="A0A1H4DBB1"/>
<gene>
    <name evidence="1" type="ORF">SAMN05444145_105212</name>
</gene>
<keyword evidence="2" id="KW-1185">Reference proteome</keyword>
<evidence type="ECO:0000313" key="1">
    <source>
        <dbReference type="EMBL" id="SEA69740.1"/>
    </source>
</evidence>
<organism evidence="1 2">
    <name type="scientific">Alistipes timonensis JC136</name>
    <dbReference type="NCBI Taxonomy" id="1033731"/>
    <lineage>
        <taxon>Bacteria</taxon>
        <taxon>Pseudomonadati</taxon>
        <taxon>Bacteroidota</taxon>
        <taxon>Bacteroidia</taxon>
        <taxon>Bacteroidales</taxon>
        <taxon>Rikenellaceae</taxon>
        <taxon>Alistipes</taxon>
    </lineage>
</organism>
<dbReference type="Proteomes" id="UP000183253">
    <property type="component" value="Unassembled WGS sequence"/>
</dbReference>
<reference evidence="1 2" key="1">
    <citation type="submission" date="2016-10" db="EMBL/GenBank/DDBJ databases">
        <authorList>
            <person name="de Groot N.N."/>
        </authorList>
    </citation>
    <scope>NUCLEOTIDE SEQUENCE [LARGE SCALE GENOMIC DNA]</scope>
    <source>
        <strain evidence="1 2">DSM 25383</strain>
    </source>
</reference>
<evidence type="ECO:0000313" key="2">
    <source>
        <dbReference type="Proteomes" id="UP000183253"/>
    </source>
</evidence>
<dbReference type="RefSeq" id="WP_010260684.1">
    <property type="nucleotide sequence ID" value="NZ_CAEG01000005.1"/>
</dbReference>
<sequence>MTQEQFNAALEVISHHHSTKVSINLPENNFVGPIGTTKFRLHITECVPSVINKLIGEGFMLSMTPDGLCVDKIR</sequence>
<accession>A0A1H4DBB1</accession>
<proteinExistence type="predicted"/>
<dbReference type="EMBL" id="FNRI01000005">
    <property type="protein sequence ID" value="SEA69740.1"/>
    <property type="molecule type" value="Genomic_DNA"/>
</dbReference>